<dbReference type="InterPro" id="IPR011989">
    <property type="entry name" value="ARM-like"/>
</dbReference>
<feature type="compositionally biased region" description="Acidic residues" evidence="2">
    <location>
        <begin position="298"/>
        <end position="310"/>
    </location>
</feature>
<proteinExistence type="inferred from homology"/>
<name>M3CK01_SPHMS</name>
<dbReference type="OMA" id="HISGRHI"/>
<evidence type="ECO:0000256" key="2">
    <source>
        <dbReference type="SAM" id="MobiDB-lite"/>
    </source>
</evidence>
<protein>
    <submittedName>
        <fullName evidence="4">IFRD-domain-containing protein</fullName>
    </submittedName>
</protein>
<evidence type="ECO:0000313" key="5">
    <source>
        <dbReference type="Proteomes" id="UP000016931"/>
    </source>
</evidence>
<evidence type="ECO:0000259" key="3">
    <source>
        <dbReference type="Pfam" id="PF05004"/>
    </source>
</evidence>
<dbReference type="EMBL" id="KB456262">
    <property type="protein sequence ID" value="EMF14133.1"/>
    <property type="molecule type" value="Genomic_DNA"/>
</dbReference>
<reference evidence="4 5" key="1">
    <citation type="journal article" date="2012" name="PLoS Pathog.">
        <title>Diverse lifestyles and strategies of plant pathogenesis encoded in the genomes of eighteen Dothideomycetes fungi.</title>
        <authorList>
            <person name="Ohm R.A."/>
            <person name="Feau N."/>
            <person name="Henrissat B."/>
            <person name="Schoch C.L."/>
            <person name="Horwitz B.A."/>
            <person name="Barry K.W."/>
            <person name="Condon B.J."/>
            <person name="Copeland A.C."/>
            <person name="Dhillon B."/>
            <person name="Glaser F."/>
            <person name="Hesse C.N."/>
            <person name="Kosti I."/>
            <person name="LaButti K."/>
            <person name="Lindquist E.A."/>
            <person name="Lucas S."/>
            <person name="Salamov A.A."/>
            <person name="Bradshaw R.E."/>
            <person name="Ciuffetti L."/>
            <person name="Hamelin R.C."/>
            <person name="Kema G.H.J."/>
            <person name="Lawrence C."/>
            <person name="Scott J.A."/>
            <person name="Spatafora J.W."/>
            <person name="Turgeon B.G."/>
            <person name="de Wit P.J.G.M."/>
            <person name="Zhong S."/>
            <person name="Goodwin S.B."/>
            <person name="Grigoriev I.V."/>
        </authorList>
    </citation>
    <scope>NUCLEOTIDE SEQUENCE [LARGE SCALE GENOMIC DNA]</scope>
    <source>
        <strain evidence="4 5">SO2202</strain>
    </source>
</reference>
<dbReference type="PANTHER" id="PTHR12354:SF1">
    <property type="entry name" value="INTERFERON-RELATED DEVELOPMENTAL REGULATOR 1"/>
    <property type="match status" value="1"/>
</dbReference>
<organism evidence="4 5">
    <name type="scientific">Sphaerulina musiva (strain SO2202)</name>
    <name type="common">Poplar stem canker fungus</name>
    <name type="synonym">Septoria musiva</name>
    <dbReference type="NCBI Taxonomy" id="692275"/>
    <lineage>
        <taxon>Eukaryota</taxon>
        <taxon>Fungi</taxon>
        <taxon>Dikarya</taxon>
        <taxon>Ascomycota</taxon>
        <taxon>Pezizomycotina</taxon>
        <taxon>Dothideomycetes</taxon>
        <taxon>Dothideomycetidae</taxon>
        <taxon>Mycosphaerellales</taxon>
        <taxon>Mycosphaerellaceae</taxon>
        <taxon>Sphaerulina</taxon>
    </lineage>
</organism>
<feature type="region of interest" description="Disordered" evidence="2">
    <location>
        <begin position="1"/>
        <end position="63"/>
    </location>
</feature>
<dbReference type="PANTHER" id="PTHR12354">
    <property type="entry name" value="INTERFERON-RELATED DEVELOPMENTAL REGULATOR"/>
    <property type="match status" value="1"/>
</dbReference>
<dbReference type="OrthoDB" id="18978at2759"/>
<dbReference type="InterPro" id="IPR007701">
    <property type="entry name" value="Interferon-rel_develop_reg_N"/>
</dbReference>
<dbReference type="Pfam" id="PF05004">
    <property type="entry name" value="IFRD"/>
    <property type="match status" value="1"/>
</dbReference>
<keyword evidence="5" id="KW-1185">Reference proteome</keyword>
<dbReference type="SUPFAM" id="SSF48371">
    <property type="entry name" value="ARM repeat"/>
    <property type="match status" value="1"/>
</dbReference>
<accession>M3CK01</accession>
<dbReference type="Gene3D" id="1.25.10.10">
    <property type="entry name" value="Leucine-rich Repeat Variant"/>
    <property type="match status" value="1"/>
</dbReference>
<dbReference type="eggNOG" id="KOG2842">
    <property type="taxonomic scope" value="Eukaryota"/>
</dbReference>
<dbReference type="InterPro" id="IPR016024">
    <property type="entry name" value="ARM-type_fold"/>
</dbReference>
<dbReference type="RefSeq" id="XP_016762254.1">
    <property type="nucleotide sequence ID" value="XM_016901908.1"/>
</dbReference>
<comment type="similarity">
    <text evidence="1">Belongs to the IFRD family.</text>
</comment>
<evidence type="ECO:0000256" key="1">
    <source>
        <dbReference type="ARBA" id="ARBA00008828"/>
    </source>
</evidence>
<gene>
    <name evidence="4" type="ORF">SEPMUDRAFT_124396</name>
</gene>
<dbReference type="STRING" id="692275.M3CK01"/>
<feature type="compositionally biased region" description="Polar residues" evidence="2">
    <location>
        <begin position="15"/>
        <end position="38"/>
    </location>
</feature>
<dbReference type="InterPro" id="IPR039777">
    <property type="entry name" value="IFRD"/>
</dbReference>
<dbReference type="AlphaFoldDB" id="M3CK01"/>
<feature type="compositionally biased region" description="Acidic residues" evidence="2">
    <location>
        <begin position="52"/>
        <end position="63"/>
    </location>
</feature>
<evidence type="ECO:0000313" key="4">
    <source>
        <dbReference type="EMBL" id="EMF14133.1"/>
    </source>
</evidence>
<dbReference type="GeneID" id="27899045"/>
<dbReference type="Proteomes" id="UP000016931">
    <property type="component" value="Unassembled WGS sequence"/>
</dbReference>
<sequence length="445" mass="49482">MRERNMLKQALESGKTVSKSARSKESTPPLSRTASATASPRGGSRIASREGSDDEAEFSDDTEWSSRSIDALVAQVDGDDGSDQWIAVLEERIGAITDRKRSSTEGRESDMSVFNLLLTRHFAQEQLRRRSDEVVAALLKSVRAGQSEREVILATKGLALMIITEPSEDIYDAVADVFKRTINDSPHPHAKTAAIHALSVATFYGGATLEETEEIMEFFLDIASTDGAVIEEADNGEVVAAALEEWGFLCTQMDDVEEMTEPAMDTFVDQLESSDASVQIAAGSNIALLYEKSHTEAESDDEPEPDDENANVDSHGPRMVKRYTVYRQQHNLEQILERIAKGSSKRVSKKDRKQLHLEFNDILTTVENPSRGPRYSTALDIDGREYGSRLKITIPGHGGGKMTIDKWWKLHRLNALKRLLQSGFMVHYEFNQVVFDSLPVIVEDD</sequence>
<dbReference type="HOGENOM" id="CLU_039188_0_0_1"/>
<feature type="domain" description="Interferon-related developmental regulator N-terminal" evidence="3">
    <location>
        <begin position="68"/>
        <end position="367"/>
    </location>
</feature>
<feature type="region of interest" description="Disordered" evidence="2">
    <location>
        <begin position="294"/>
        <end position="316"/>
    </location>
</feature>